<accession>A0A8W8NX83</accession>
<protein>
    <recommendedName>
        <fullName evidence="1">Tyrosine specific protein phosphatases domain-containing protein</fullName>
    </recommendedName>
</protein>
<proteinExistence type="predicted"/>
<dbReference type="AlphaFoldDB" id="A0A8W8NX83"/>
<dbReference type="PROSITE" id="PS50056">
    <property type="entry name" value="TYR_PHOSPHATASE_2"/>
    <property type="match status" value="1"/>
</dbReference>
<dbReference type="EnsemblMetazoa" id="G8252.1">
    <property type="protein sequence ID" value="G8252.1:cds"/>
    <property type="gene ID" value="G8252"/>
</dbReference>
<dbReference type="GO" id="GO:0004725">
    <property type="term" value="F:protein tyrosine phosphatase activity"/>
    <property type="evidence" value="ECO:0007669"/>
    <property type="project" value="InterPro"/>
</dbReference>
<organism evidence="2 3">
    <name type="scientific">Magallana gigas</name>
    <name type="common">Pacific oyster</name>
    <name type="synonym">Crassostrea gigas</name>
    <dbReference type="NCBI Taxonomy" id="29159"/>
    <lineage>
        <taxon>Eukaryota</taxon>
        <taxon>Metazoa</taxon>
        <taxon>Spiralia</taxon>
        <taxon>Lophotrochozoa</taxon>
        <taxon>Mollusca</taxon>
        <taxon>Bivalvia</taxon>
        <taxon>Autobranchia</taxon>
        <taxon>Pteriomorphia</taxon>
        <taxon>Ostreida</taxon>
        <taxon>Ostreoidea</taxon>
        <taxon>Ostreidae</taxon>
        <taxon>Magallana</taxon>
    </lineage>
</organism>
<dbReference type="Gene3D" id="3.90.190.10">
    <property type="entry name" value="Protein tyrosine phosphatase superfamily"/>
    <property type="match status" value="1"/>
</dbReference>
<dbReference type="Pfam" id="PF00102">
    <property type="entry name" value="Y_phosphatase"/>
    <property type="match status" value="1"/>
</dbReference>
<dbReference type="InterPro" id="IPR029021">
    <property type="entry name" value="Prot-tyrosine_phosphatase-like"/>
</dbReference>
<sequence length="222" mass="25469">MYNNLCIPQSCDKKKFSNSSPTIVNCSAGVERTGTYIAVDAMYQEIQMNIEINIAEYKLQVSKRDTPANDSLIRKKFQWLLALRPQDTEVKYKIASNYRDMSTSILPCVCRKCYRTIETILKTDEKNNDAKQKIKDSVDRVHRTQILSLPSPRRKIITKRLLRSPENVSRPAKSLATVSYVSPVKIAPFRELGNKSIKQQCEISSVINIKNENEMIGYHIFC</sequence>
<name>A0A8W8NX83_MAGGI</name>
<reference evidence="2" key="1">
    <citation type="submission" date="2022-08" db="UniProtKB">
        <authorList>
            <consortium name="EnsemblMetazoa"/>
        </authorList>
    </citation>
    <scope>IDENTIFICATION</scope>
    <source>
        <strain evidence="2">05x7-T-G4-1.051#20</strain>
    </source>
</reference>
<evidence type="ECO:0000313" key="3">
    <source>
        <dbReference type="Proteomes" id="UP000005408"/>
    </source>
</evidence>
<keyword evidence="3" id="KW-1185">Reference proteome</keyword>
<dbReference type="Proteomes" id="UP000005408">
    <property type="component" value="Unassembled WGS sequence"/>
</dbReference>
<feature type="domain" description="Tyrosine specific protein phosphatases" evidence="1">
    <location>
        <begin position="14"/>
        <end position="60"/>
    </location>
</feature>
<evidence type="ECO:0000259" key="1">
    <source>
        <dbReference type="PROSITE" id="PS50056"/>
    </source>
</evidence>
<dbReference type="InterPro" id="IPR000242">
    <property type="entry name" value="PTP_cat"/>
</dbReference>
<dbReference type="InterPro" id="IPR000387">
    <property type="entry name" value="Tyr_Pase_dom"/>
</dbReference>
<dbReference type="SUPFAM" id="SSF52799">
    <property type="entry name" value="(Phosphotyrosine protein) phosphatases II"/>
    <property type="match status" value="1"/>
</dbReference>
<evidence type="ECO:0000313" key="2">
    <source>
        <dbReference type="EnsemblMetazoa" id="G8252.1:cds"/>
    </source>
</evidence>